<feature type="region of interest" description="Disordered" evidence="1">
    <location>
        <begin position="34"/>
        <end position="143"/>
    </location>
</feature>
<dbReference type="Proteomes" id="UP001066276">
    <property type="component" value="Chromosome 3_1"/>
</dbReference>
<feature type="compositionally biased region" description="Polar residues" evidence="1">
    <location>
        <begin position="34"/>
        <end position="45"/>
    </location>
</feature>
<dbReference type="AlphaFoldDB" id="A0AAV7UK72"/>
<evidence type="ECO:0000313" key="3">
    <source>
        <dbReference type="Proteomes" id="UP001066276"/>
    </source>
</evidence>
<keyword evidence="3" id="KW-1185">Reference proteome</keyword>
<reference evidence="2" key="1">
    <citation type="journal article" date="2022" name="bioRxiv">
        <title>Sequencing and chromosome-scale assembly of the giantPleurodeles waltlgenome.</title>
        <authorList>
            <person name="Brown T."/>
            <person name="Elewa A."/>
            <person name="Iarovenko S."/>
            <person name="Subramanian E."/>
            <person name="Araus A.J."/>
            <person name="Petzold A."/>
            <person name="Susuki M."/>
            <person name="Suzuki K.-i.T."/>
            <person name="Hayashi T."/>
            <person name="Toyoda A."/>
            <person name="Oliveira C."/>
            <person name="Osipova E."/>
            <person name="Leigh N.D."/>
            <person name="Simon A."/>
            <person name="Yun M.H."/>
        </authorList>
    </citation>
    <scope>NUCLEOTIDE SEQUENCE</scope>
    <source>
        <strain evidence="2">20211129_DDA</strain>
        <tissue evidence="2">Liver</tissue>
    </source>
</reference>
<dbReference type="EMBL" id="JANPWB010000005">
    <property type="protein sequence ID" value="KAJ1189238.1"/>
    <property type="molecule type" value="Genomic_DNA"/>
</dbReference>
<proteinExistence type="predicted"/>
<sequence>MRAYVLYAFYFVACDGPALPGPSVKAACAVAATSNPELSDGTTSPLGVPGLKGQWRPVHAPEREEKERRRTAEGEERTEEAGGSRKEDERQTRKPVKSQDANGGRDQMKRAPEVSAVLTATQEAHREASSHASGEACPTQVRP</sequence>
<protein>
    <recommendedName>
        <fullName evidence="4">Secreted protein</fullName>
    </recommendedName>
</protein>
<feature type="compositionally biased region" description="Basic and acidic residues" evidence="1">
    <location>
        <begin position="59"/>
        <end position="92"/>
    </location>
</feature>
<accession>A0AAV7UK72</accession>
<name>A0AAV7UK72_PLEWA</name>
<comment type="caution">
    <text evidence="2">The sequence shown here is derived from an EMBL/GenBank/DDBJ whole genome shotgun (WGS) entry which is preliminary data.</text>
</comment>
<evidence type="ECO:0008006" key="4">
    <source>
        <dbReference type="Google" id="ProtNLM"/>
    </source>
</evidence>
<evidence type="ECO:0000313" key="2">
    <source>
        <dbReference type="EMBL" id="KAJ1189238.1"/>
    </source>
</evidence>
<evidence type="ECO:0000256" key="1">
    <source>
        <dbReference type="SAM" id="MobiDB-lite"/>
    </source>
</evidence>
<gene>
    <name evidence="2" type="ORF">NDU88_005988</name>
</gene>
<organism evidence="2 3">
    <name type="scientific">Pleurodeles waltl</name>
    <name type="common">Iberian ribbed newt</name>
    <dbReference type="NCBI Taxonomy" id="8319"/>
    <lineage>
        <taxon>Eukaryota</taxon>
        <taxon>Metazoa</taxon>
        <taxon>Chordata</taxon>
        <taxon>Craniata</taxon>
        <taxon>Vertebrata</taxon>
        <taxon>Euteleostomi</taxon>
        <taxon>Amphibia</taxon>
        <taxon>Batrachia</taxon>
        <taxon>Caudata</taxon>
        <taxon>Salamandroidea</taxon>
        <taxon>Salamandridae</taxon>
        <taxon>Pleurodelinae</taxon>
        <taxon>Pleurodeles</taxon>
    </lineage>
</organism>